<name>A0A5A7V327_CUCMM</name>
<proteinExistence type="predicted"/>
<protein>
    <submittedName>
        <fullName evidence="1">Uncharacterized protein</fullName>
    </submittedName>
</protein>
<evidence type="ECO:0000313" key="2">
    <source>
        <dbReference type="Proteomes" id="UP000321393"/>
    </source>
</evidence>
<dbReference type="EMBL" id="SSTE01004728">
    <property type="protein sequence ID" value="KAA0061988.1"/>
    <property type="molecule type" value="Genomic_DNA"/>
</dbReference>
<dbReference type="AlphaFoldDB" id="A0A5A7V327"/>
<evidence type="ECO:0000313" key="1">
    <source>
        <dbReference type="EMBL" id="KAA0061988.1"/>
    </source>
</evidence>
<dbReference type="Proteomes" id="UP000321393">
    <property type="component" value="Unassembled WGS sequence"/>
</dbReference>
<gene>
    <name evidence="1" type="ORF">E6C27_scaffold89G002930</name>
</gene>
<comment type="caution">
    <text evidence="1">The sequence shown here is derived from an EMBL/GenBank/DDBJ whole genome shotgun (WGS) entry which is preliminary data.</text>
</comment>
<sequence length="134" mass="15013">MSFGVSEVTLRFCGVTTSVIGANSPLFEWIRLDVELNKDFSYSSGKGFLTTGPQIETGNVPSEWHVAPRQTSRRIIGISWCDPMEETAGCIVIYPSPTYYELHSPFTLFIANAKTLRMESAPMHDPKPYMNLTM</sequence>
<organism evidence="1 2">
    <name type="scientific">Cucumis melo var. makuwa</name>
    <name type="common">Oriental melon</name>
    <dbReference type="NCBI Taxonomy" id="1194695"/>
    <lineage>
        <taxon>Eukaryota</taxon>
        <taxon>Viridiplantae</taxon>
        <taxon>Streptophyta</taxon>
        <taxon>Embryophyta</taxon>
        <taxon>Tracheophyta</taxon>
        <taxon>Spermatophyta</taxon>
        <taxon>Magnoliopsida</taxon>
        <taxon>eudicotyledons</taxon>
        <taxon>Gunneridae</taxon>
        <taxon>Pentapetalae</taxon>
        <taxon>rosids</taxon>
        <taxon>fabids</taxon>
        <taxon>Cucurbitales</taxon>
        <taxon>Cucurbitaceae</taxon>
        <taxon>Benincaseae</taxon>
        <taxon>Cucumis</taxon>
    </lineage>
</organism>
<reference evidence="1 2" key="1">
    <citation type="submission" date="2019-08" db="EMBL/GenBank/DDBJ databases">
        <title>Draft genome sequences of two oriental melons (Cucumis melo L. var makuwa).</title>
        <authorList>
            <person name="Kwon S.-Y."/>
        </authorList>
    </citation>
    <scope>NUCLEOTIDE SEQUENCE [LARGE SCALE GENOMIC DNA]</scope>
    <source>
        <strain evidence="2">cv. SW 3</strain>
        <tissue evidence="1">Leaf</tissue>
    </source>
</reference>
<accession>A0A5A7V327</accession>